<evidence type="ECO:0000313" key="1">
    <source>
        <dbReference type="EMBL" id="MDP4575827.1"/>
    </source>
</evidence>
<gene>
    <name evidence="1" type="ORF">Q9K02_11805</name>
</gene>
<protein>
    <submittedName>
        <fullName evidence="1">DNA polymerase III subunit chi</fullName>
        <ecNumber evidence="1">2.7.7.7</ecNumber>
    </submittedName>
</protein>
<dbReference type="Gene3D" id="3.40.50.10110">
    <property type="entry name" value="DNA polymerase III subunit chi"/>
    <property type="match status" value="1"/>
</dbReference>
<reference evidence="1 2" key="1">
    <citation type="submission" date="2023-08" db="EMBL/GenBank/DDBJ databases">
        <title>genomic of G39.</title>
        <authorList>
            <person name="Wang Y."/>
        </authorList>
    </citation>
    <scope>NUCLEOTIDE SEQUENCE [LARGE SCALE GENOMIC DNA]</scope>
    <source>
        <strain evidence="1 2">G39</strain>
    </source>
</reference>
<accession>A0ABT9HRN8</accession>
<keyword evidence="1" id="KW-0548">Nucleotidyltransferase</keyword>
<comment type="caution">
    <text evidence="1">The sequence shown here is derived from an EMBL/GenBank/DDBJ whole genome shotgun (WGS) entry which is preliminary data.</text>
</comment>
<dbReference type="EC" id="2.7.7.7" evidence="1"/>
<dbReference type="GO" id="GO:0003887">
    <property type="term" value="F:DNA-directed DNA polymerase activity"/>
    <property type="evidence" value="ECO:0007669"/>
    <property type="project" value="UniProtKB-EC"/>
</dbReference>
<dbReference type="PANTHER" id="PTHR38767">
    <property type="entry name" value="DNA POLYMERASE III SUBUNIT CHI"/>
    <property type="match status" value="1"/>
</dbReference>
<organism evidence="1 2">
    <name type="scientific">Qipengyuania profundimaris</name>
    <dbReference type="NCBI Taxonomy" id="3067652"/>
    <lineage>
        <taxon>Bacteria</taxon>
        <taxon>Pseudomonadati</taxon>
        <taxon>Pseudomonadota</taxon>
        <taxon>Alphaproteobacteria</taxon>
        <taxon>Sphingomonadales</taxon>
        <taxon>Erythrobacteraceae</taxon>
        <taxon>Qipengyuania</taxon>
    </lineage>
</organism>
<dbReference type="InterPro" id="IPR007459">
    <property type="entry name" value="DNA_pol3_chi"/>
</dbReference>
<proteinExistence type="predicted"/>
<dbReference type="RefSeq" id="WP_305933070.1">
    <property type="nucleotide sequence ID" value="NZ_JAVAIM010000001.1"/>
</dbReference>
<keyword evidence="2" id="KW-1185">Reference proteome</keyword>
<dbReference type="PANTHER" id="PTHR38767:SF1">
    <property type="entry name" value="DNA POLYMERASE III SUBUNIT CHI"/>
    <property type="match status" value="1"/>
</dbReference>
<dbReference type="InterPro" id="IPR036768">
    <property type="entry name" value="PolIII_chi_sf"/>
</dbReference>
<dbReference type="EMBL" id="JAVAIM010000001">
    <property type="protein sequence ID" value="MDP4575827.1"/>
    <property type="molecule type" value="Genomic_DNA"/>
</dbReference>
<dbReference type="Pfam" id="PF04364">
    <property type="entry name" value="DNA_pol3_chi"/>
    <property type="match status" value="1"/>
</dbReference>
<evidence type="ECO:0000313" key="2">
    <source>
        <dbReference type="Proteomes" id="UP001240639"/>
    </source>
</evidence>
<keyword evidence="1" id="KW-0808">Transferase</keyword>
<name>A0ABT9HRN8_9SPHN</name>
<sequence length="148" mass="16473">MTTRVDFYQLSRDPVDVTVAKLARKVLQSGERLLVVSGSAEQREALSKTLWEQGGAAFLANGMADAAHADRQPILLSNGCEATNGAKLAIIADGEWREEAAGFERVLLLFEPEGRDAARELWRRLDPDEAFDNRIFKQTEQGGWREGR</sequence>
<dbReference type="Proteomes" id="UP001240639">
    <property type="component" value="Unassembled WGS sequence"/>
</dbReference>
<dbReference type="SUPFAM" id="SSF102400">
    <property type="entry name" value="DNA polymerase III chi subunit"/>
    <property type="match status" value="1"/>
</dbReference>